<dbReference type="PROSITE" id="PS50089">
    <property type="entry name" value="ZF_RING_2"/>
    <property type="match status" value="1"/>
</dbReference>
<reference evidence="8" key="1">
    <citation type="submission" date="2011-07" db="EMBL/GenBank/DDBJ databases">
        <authorList>
            <consortium name="Caenorhabditis brenneri Sequencing and Analysis Consortium"/>
            <person name="Wilson R.K."/>
        </authorList>
    </citation>
    <scope>NUCLEOTIDE SEQUENCE [LARGE SCALE GENOMIC DNA]</scope>
    <source>
        <strain evidence="8">PB2801</strain>
    </source>
</reference>
<protein>
    <recommendedName>
        <fullName evidence="6">RING-type domain-containing protein</fullName>
    </recommendedName>
</protein>
<feature type="domain" description="RING-type" evidence="6">
    <location>
        <begin position="233"/>
        <end position="281"/>
    </location>
</feature>
<evidence type="ECO:0000256" key="3">
    <source>
        <dbReference type="PROSITE-ProRule" id="PRU00175"/>
    </source>
</evidence>
<dbReference type="eggNOG" id="KOG4185">
    <property type="taxonomic scope" value="Eukaryota"/>
</dbReference>
<dbReference type="STRING" id="135651.G0NIY9"/>
<dbReference type="AlphaFoldDB" id="G0NIY9"/>
<evidence type="ECO:0000256" key="4">
    <source>
        <dbReference type="SAM" id="MobiDB-lite"/>
    </source>
</evidence>
<dbReference type="InterPro" id="IPR001841">
    <property type="entry name" value="Znf_RING"/>
</dbReference>
<evidence type="ECO:0000256" key="2">
    <source>
        <dbReference type="ARBA" id="ARBA00022833"/>
    </source>
</evidence>
<evidence type="ECO:0000256" key="1">
    <source>
        <dbReference type="ARBA" id="ARBA00022771"/>
    </source>
</evidence>
<feature type="transmembrane region" description="Helical" evidence="5">
    <location>
        <begin position="73"/>
        <end position="91"/>
    </location>
</feature>
<dbReference type="SUPFAM" id="SSF57850">
    <property type="entry name" value="RING/U-box"/>
    <property type="match status" value="1"/>
</dbReference>
<dbReference type="OrthoDB" id="6105938at2759"/>
<feature type="transmembrane region" description="Helical" evidence="5">
    <location>
        <begin position="157"/>
        <end position="179"/>
    </location>
</feature>
<evidence type="ECO:0000259" key="6">
    <source>
        <dbReference type="PROSITE" id="PS50089"/>
    </source>
</evidence>
<dbReference type="InParanoid" id="G0NIY9"/>
<dbReference type="OMA" id="WNETSAI"/>
<evidence type="ECO:0000313" key="7">
    <source>
        <dbReference type="EMBL" id="EGT32053.1"/>
    </source>
</evidence>
<keyword evidence="5" id="KW-0472">Membrane</keyword>
<sequence>MAEYSIFSIVLSLFWGLVRFFESVDFRPYCYSFLLISITSFSVCGYTAFFILKKYGQGNELEFYGKLQKVGSGIVAFLGVSLNIAVCMFGQDEGILIGVNFLYNIILVAVMFMFIFPAVDNLSMNVEIHKKNLKSVANCQIVGSLVLLFSISSVRTWIQITLIGLSQLSFIMTSSWSIADCLTMMERELELLERNNSEPRKDKKDDVVSEASDSDSSVEDAMDSVTELSVTTCKICLRGFSETSKRRAPLMLRCGHTLCWNCCKELKKQNLYMHVTCPFCRKETFCDSLEELPKNYAVIEMIQMKNQRRLLEI</sequence>
<feature type="transmembrane region" description="Helical" evidence="5">
    <location>
        <begin position="97"/>
        <end position="119"/>
    </location>
</feature>
<dbReference type="InterPro" id="IPR052667">
    <property type="entry name" value="E3_ubiquitin-ligase_RING"/>
</dbReference>
<proteinExistence type="predicted"/>
<dbReference type="PANTHER" id="PTHR47156">
    <property type="entry name" value="PROTEIN CBG20824"/>
    <property type="match status" value="1"/>
</dbReference>
<gene>
    <name evidence="7" type="ORF">CAEBREN_07415</name>
</gene>
<feature type="compositionally biased region" description="Acidic residues" evidence="4">
    <location>
        <begin position="212"/>
        <end position="222"/>
    </location>
</feature>
<dbReference type="SMART" id="SM00184">
    <property type="entry name" value="RING"/>
    <property type="match status" value="1"/>
</dbReference>
<keyword evidence="5" id="KW-0812">Transmembrane</keyword>
<keyword evidence="1 3" id="KW-0479">Metal-binding</keyword>
<evidence type="ECO:0000256" key="5">
    <source>
        <dbReference type="SAM" id="Phobius"/>
    </source>
</evidence>
<dbReference type="PANTHER" id="PTHR47156:SF10">
    <property type="entry name" value="E3 UBIQUITIN-PROTEIN LIGASE TRIM-21-RELATED"/>
    <property type="match status" value="1"/>
</dbReference>
<dbReference type="InterPro" id="IPR013083">
    <property type="entry name" value="Znf_RING/FYVE/PHD"/>
</dbReference>
<evidence type="ECO:0000313" key="8">
    <source>
        <dbReference type="Proteomes" id="UP000008068"/>
    </source>
</evidence>
<dbReference type="Proteomes" id="UP000008068">
    <property type="component" value="Unassembled WGS sequence"/>
</dbReference>
<dbReference type="EMBL" id="GL379893">
    <property type="protein sequence ID" value="EGT32053.1"/>
    <property type="molecule type" value="Genomic_DNA"/>
</dbReference>
<dbReference type="Pfam" id="PF14634">
    <property type="entry name" value="zf-RING_5"/>
    <property type="match status" value="1"/>
</dbReference>
<feature type="compositionally biased region" description="Basic and acidic residues" evidence="4">
    <location>
        <begin position="195"/>
        <end position="207"/>
    </location>
</feature>
<keyword evidence="1 3" id="KW-0863">Zinc-finger</keyword>
<feature type="transmembrane region" description="Helical" evidence="5">
    <location>
        <begin position="31"/>
        <end position="52"/>
    </location>
</feature>
<organism evidence="8">
    <name type="scientific">Caenorhabditis brenneri</name>
    <name type="common">Nematode worm</name>
    <dbReference type="NCBI Taxonomy" id="135651"/>
    <lineage>
        <taxon>Eukaryota</taxon>
        <taxon>Metazoa</taxon>
        <taxon>Ecdysozoa</taxon>
        <taxon>Nematoda</taxon>
        <taxon>Chromadorea</taxon>
        <taxon>Rhabditida</taxon>
        <taxon>Rhabditina</taxon>
        <taxon>Rhabditomorpha</taxon>
        <taxon>Rhabditoidea</taxon>
        <taxon>Rhabditidae</taxon>
        <taxon>Peloderinae</taxon>
        <taxon>Caenorhabditis</taxon>
    </lineage>
</organism>
<feature type="region of interest" description="Disordered" evidence="4">
    <location>
        <begin position="195"/>
        <end position="222"/>
    </location>
</feature>
<accession>G0NIY9</accession>
<name>G0NIY9_CAEBE</name>
<dbReference type="Gene3D" id="3.30.40.10">
    <property type="entry name" value="Zinc/RING finger domain, C3HC4 (zinc finger)"/>
    <property type="match status" value="1"/>
</dbReference>
<dbReference type="GO" id="GO:0008270">
    <property type="term" value="F:zinc ion binding"/>
    <property type="evidence" value="ECO:0007669"/>
    <property type="project" value="UniProtKB-KW"/>
</dbReference>
<keyword evidence="5" id="KW-1133">Transmembrane helix</keyword>
<keyword evidence="2" id="KW-0862">Zinc</keyword>
<dbReference type="HOGENOM" id="CLU_872193_0_0_1"/>
<keyword evidence="8" id="KW-1185">Reference proteome</keyword>